<dbReference type="EMBL" id="MU801940">
    <property type="protein sequence ID" value="KAJ3986460.1"/>
    <property type="molecule type" value="Genomic_DNA"/>
</dbReference>
<name>A0AA38Q361_9AGAR</name>
<evidence type="ECO:0000313" key="1">
    <source>
        <dbReference type="EMBL" id="KAJ3986460.1"/>
    </source>
</evidence>
<accession>A0AA38Q361</accession>
<gene>
    <name evidence="1" type="ORF">F5890DRAFT_1503470</name>
</gene>
<reference evidence="1" key="1">
    <citation type="submission" date="2022-08" db="EMBL/GenBank/DDBJ databases">
        <authorList>
            <consortium name="DOE Joint Genome Institute"/>
            <person name="Min B."/>
            <person name="Riley R."/>
            <person name="Sierra-Patev S."/>
            <person name="Naranjo-Ortiz M."/>
            <person name="Looney B."/>
            <person name="Konkel Z."/>
            <person name="Slot J.C."/>
            <person name="Sakamoto Y."/>
            <person name="Steenwyk J.L."/>
            <person name="Rokas A."/>
            <person name="Carro J."/>
            <person name="Camarero S."/>
            <person name="Ferreira P."/>
            <person name="Molpeceres G."/>
            <person name="Ruiz-Duenas F.J."/>
            <person name="Serrano A."/>
            <person name="Henrissat B."/>
            <person name="Drula E."/>
            <person name="Hughes K.W."/>
            <person name="Mata J.L."/>
            <person name="Ishikawa N.K."/>
            <person name="Vargas-Isla R."/>
            <person name="Ushijima S."/>
            <person name="Smith C.A."/>
            <person name="Ahrendt S."/>
            <person name="Andreopoulos W."/>
            <person name="He G."/>
            <person name="Labutti K."/>
            <person name="Lipzen A."/>
            <person name="Ng V."/>
            <person name="Sandor L."/>
            <person name="Barry K."/>
            <person name="Martinez A.T."/>
            <person name="Xiao Y."/>
            <person name="Gibbons J.G."/>
            <person name="Terashima K."/>
            <person name="Hibbett D.S."/>
            <person name="Grigoriev I.V."/>
        </authorList>
    </citation>
    <scope>NUCLEOTIDE SEQUENCE</scope>
    <source>
        <strain evidence="1">TFB7829</strain>
    </source>
</reference>
<evidence type="ECO:0000313" key="2">
    <source>
        <dbReference type="Proteomes" id="UP001163850"/>
    </source>
</evidence>
<dbReference type="AlphaFoldDB" id="A0AA38Q361"/>
<dbReference type="Proteomes" id="UP001163850">
    <property type="component" value="Unassembled WGS sequence"/>
</dbReference>
<protein>
    <submittedName>
        <fullName evidence="1">Uncharacterized protein</fullName>
    </submittedName>
</protein>
<sequence>MDHTIVHSQTLFMTLSKEIITLIAEEILAEEDCSYSHQLEAYRVLAHLTLTCRAFYLGFNGFLYENISTLHKYFNAGIMKTLALSDEERSALSHALRSPHPASFVKYLQIVSTRDFFIASGIRARILSKLDCSEPQEGGFELDEKDWADAEEEIERIDKTESWTEELDGMYVTRSQTEKYLRNLARFQNQIRLVLHNIAKHGSMLYRLEIRCELAPLPFLFERSFDLSRLSLLKELVLGPSFPQRNLGECLVLLGKICSISRNLVSLELNWDQNFMCAPPPEISSQVLSTLPKNCPGLEEITLRLQSSADPDLCVPLQQVFDSPDFVFPKLNKCHLYINKTMDITAFFLRHPAIQNLKYYNRFHESINDPRFGKRLEPGQVFLPNLTYFEGFALNFVAICCSNPNSESVLPPLDTVEINLDEEEERLGSEDGLELQVAFVDALRSTSLTVKKLLSLSSNFDVKEDRGLPLDVIIAMIQACPGLTHFECTFYAFDTHVPYEFGQHSFYNSILSHLPLLESLTVYYEYPQDSFDILSAEALRRERSIHYEAILNSLRYARQQQASRKRQTINWDGLVRKDYKQGDRRGDMRNDMQDNELRLDRVEVSARMMVGSYDLQERRFCFVYEDGGIIELD</sequence>
<organism evidence="1 2">
    <name type="scientific">Lentinula detonsa</name>
    <dbReference type="NCBI Taxonomy" id="2804962"/>
    <lineage>
        <taxon>Eukaryota</taxon>
        <taxon>Fungi</taxon>
        <taxon>Dikarya</taxon>
        <taxon>Basidiomycota</taxon>
        <taxon>Agaricomycotina</taxon>
        <taxon>Agaricomycetes</taxon>
        <taxon>Agaricomycetidae</taxon>
        <taxon>Agaricales</taxon>
        <taxon>Marasmiineae</taxon>
        <taxon>Omphalotaceae</taxon>
        <taxon>Lentinula</taxon>
    </lineage>
</organism>
<comment type="caution">
    <text evidence="1">The sequence shown here is derived from an EMBL/GenBank/DDBJ whole genome shotgun (WGS) entry which is preliminary data.</text>
</comment>
<proteinExistence type="predicted"/>